<evidence type="ECO:0000313" key="1">
    <source>
        <dbReference type="EMBL" id="GGE40905.1"/>
    </source>
</evidence>
<proteinExistence type="predicted"/>
<evidence type="ECO:0000313" key="2">
    <source>
        <dbReference type="Proteomes" id="UP000599179"/>
    </source>
</evidence>
<sequence length="149" mass="16126">MLLINDLYKVRIIKANYSLFLIDQDLKLKLNLPKHTLICCYQLKQDYLLAILVFFAPGNQVPAGTGIHGCGVNTPKAAAVADATIGLAIDIQFPNDGILTIGIMSKTVAIGFVFPVNVLFCGNTFIVFGAVPIEHDILAPLHTHLAIVL</sequence>
<dbReference type="EMBL" id="BMGM01000009">
    <property type="protein sequence ID" value="GGE40905.1"/>
    <property type="molecule type" value="Genomic_DNA"/>
</dbReference>
<organism evidence="1 2">
    <name type="scientific">Psychroflexus planctonicus</name>
    <dbReference type="NCBI Taxonomy" id="1526575"/>
    <lineage>
        <taxon>Bacteria</taxon>
        <taxon>Pseudomonadati</taxon>
        <taxon>Bacteroidota</taxon>
        <taxon>Flavobacteriia</taxon>
        <taxon>Flavobacteriales</taxon>
        <taxon>Flavobacteriaceae</taxon>
        <taxon>Psychroflexus</taxon>
    </lineage>
</organism>
<keyword evidence="2" id="KW-1185">Reference proteome</keyword>
<accession>A0ABQ1SKH5</accession>
<reference evidence="2" key="1">
    <citation type="journal article" date="2019" name="Int. J. Syst. Evol. Microbiol.">
        <title>The Global Catalogue of Microorganisms (GCM) 10K type strain sequencing project: providing services to taxonomists for standard genome sequencing and annotation.</title>
        <authorList>
            <consortium name="The Broad Institute Genomics Platform"/>
            <consortium name="The Broad Institute Genome Sequencing Center for Infectious Disease"/>
            <person name="Wu L."/>
            <person name="Ma J."/>
        </authorList>
    </citation>
    <scope>NUCLEOTIDE SEQUENCE [LARGE SCALE GENOMIC DNA]</scope>
    <source>
        <strain evidence="2">CGMCC 1.12931</strain>
    </source>
</reference>
<name>A0ABQ1SKH5_9FLAO</name>
<protein>
    <submittedName>
        <fullName evidence="1">Uncharacterized protein</fullName>
    </submittedName>
</protein>
<dbReference type="Proteomes" id="UP000599179">
    <property type="component" value="Unassembled WGS sequence"/>
</dbReference>
<comment type="caution">
    <text evidence="1">The sequence shown here is derived from an EMBL/GenBank/DDBJ whole genome shotgun (WGS) entry which is preliminary data.</text>
</comment>
<gene>
    <name evidence="1" type="ORF">GCM10010832_21220</name>
</gene>